<reference evidence="2 3" key="1">
    <citation type="submission" date="2015-07" db="EMBL/GenBank/DDBJ databases">
        <authorList>
            <person name="Noorani M."/>
        </authorList>
    </citation>
    <scope>NUCLEOTIDE SEQUENCE [LARGE SCALE GENOMIC DNA]</scope>
    <source>
        <strain evidence="2 3">CECT 7802</strain>
    </source>
</reference>
<evidence type="ECO:0000256" key="1">
    <source>
        <dbReference type="SAM" id="MobiDB-lite"/>
    </source>
</evidence>
<evidence type="ECO:0000313" key="2">
    <source>
        <dbReference type="EMBL" id="CTQ48774.1"/>
    </source>
</evidence>
<dbReference type="EMBL" id="CXSU01000005">
    <property type="protein sequence ID" value="CTQ48774.1"/>
    <property type="molecule type" value="Genomic_DNA"/>
</dbReference>
<accession>A0A0M6YFR8</accession>
<evidence type="ECO:0000313" key="3">
    <source>
        <dbReference type="Proteomes" id="UP000049222"/>
    </source>
</evidence>
<protein>
    <submittedName>
        <fullName evidence="2">Uncharacterized protein</fullName>
    </submittedName>
</protein>
<dbReference type="OrthoDB" id="9872629at2"/>
<organism evidence="2 3">
    <name type="scientific">Jannaschia donghaensis</name>
    <dbReference type="NCBI Taxonomy" id="420998"/>
    <lineage>
        <taxon>Bacteria</taxon>
        <taxon>Pseudomonadati</taxon>
        <taxon>Pseudomonadota</taxon>
        <taxon>Alphaproteobacteria</taxon>
        <taxon>Rhodobacterales</taxon>
        <taxon>Roseobacteraceae</taxon>
        <taxon>Jannaschia</taxon>
    </lineage>
</organism>
<gene>
    <name evidence="2" type="ORF">JDO7802_00779</name>
</gene>
<keyword evidence="3" id="KW-1185">Reference proteome</keyword>
<name>A0A0M6YFR8_9RHOB</name>
<dbReference type="Proteomes" id="UP000049222">
    <property type="component" value="Unassembled WGS sequence"/>
</dbReference>
<feature type="region of interest" description="Disordered" evidence="1">
    <location>
        <begin position="1"/>
        <end position="29"/>
    </location>
</feature>
<dbReference type="STRING" id="420998.JDO7802_00779"/>
<dbReference type="AlphaFoldDB" id="A0A0M6YFR8"/>
<dbReference type="RefSeq" id="WP_055082717.1">
    <property type="nucleotide sequence ID" value="NZ_CXSU01000005.1"/>
</dbReference>
<proteinExistence type="predicted"/>
<sequence length="103" mass="11089">MNGAADWSKVLLPNGVGRTPGGSADDPIDRQVADAMTDLVICVRGQTPNRALGYADRFMFVGEWGLALEEIVATLEGEPEIEIGDWSAAALLRARTLMSLEQE</sequence>